<dbReference type="InterPro" id="IPR006015">
    <property type="entry name" value="Universal_stress_UspA"/>
</dbReference>
<dbReference type="SUPFAM" id="SSF52402">
    <property type="entry name" value="Adenine nucleotide alpha hydrolases-like"/>
    <property type="match status" value="2"/>
</dbReference>
<evidence type="ECO:0000313" key="4">
    <source>
        <dbReference type="Proteomes" id="UP000437131"/>
    </source>
</evidence>
<protein>
    <submittedName>
        <fullName evidence="3">Universal stress protein</fullName>
    </submittedName>
</protein>
<dbReference type="CDD" id="cd00293">
    <property type="entry name" value="USP-like"/>
    <property type="match status" value="2"/>
</dbReference>
<dbReference type="PANTHER" id="PTHR46268:SF8">
    <property type="entry name" value="UNIVERSAL STRESS PROTEIN SLL1388"/>
    <property type="match status" value="1"/>
</dbReference>
<comment type="similarity">
    <text evidence="1">Belongs to the universal stress protein A family.</text>
</comment>
<evidence type="ECO:0000259" key="2">
    <source>
        <dbReference type="Pfam" id="PF00582"/>
    </source>
</evidence>
<proteinExistence type="inferred from homology"/>
<dbReference type="EMBL" id="WMIA01000014">
    <property type="protein sequence ID" value="MTF39533.1"/>
    <property type="molecule type" value="Genomic_DNA"/>
</dbReference>
<dbReference type="PANTHER" id="PTHR46268">
    <property type="entry name" value="STRESS RESPONSE PROTEIN NHAX"/>
    <property type="match status" value="1"/>
</dbReference>
<dbReference type="RefSeq" id="WP_155084092.1">
    <property type="nucleotide sequence ID" value="NZ_WMIA01000014.1"/>
</dbReference>
<dbReference type="AlphaFoldDB" id="A0A844GVD5"/>
<dbReference type="Proteomes" id="UP000437131">
    <property type="component" value="Unassembled WGS sequence"/>
</dbReference>
<evidence type="ECO:0000256" key="1">
    <source>
        <dbReference type="ARBA" id="ARBA00008791"/>
    </source>
</evidence>
<evidence type="ECO:0000313" key="3">
    <source>
        <dbReference type="EMBL" id="MTF39533.1"/>
    </source>
</evidence>
<organism evidence="3 4">
    <name type="scientific">Cyanobacterium aponinum 0216</name>
    <dbReference type="NCBI Taxonomy" id="2676140"/>
    <lineage>
        <taxon>Bacteria</taxon>
        <taxon>Bacillati</taxon>
        <taxon>Cyanobacteriota</taxon>
        <taxon>Cyanophyceae</taxon>
        <taxon>Oscillatoriophycideae</taxon>
        <taxon>Chroococcales</taxon>
        <taxon>Geminocystaceae</taxon>
        <taxon>Cyanobacterium</taxon>
    </lineage>
</organism>
<comment type="caution">
    <text evidence="3">The sequence shown here is derived from an EMBL/GenBank/DDBJ whole genome shotgun (WGS) entry which is preliminary data.</text>
</comment>
<dbReference type="Pfam" id="PF00582">
    <property type="entry name" value="Usp"/>
    <property type="match status" value="2"/>
</dbReference>
<dbReference type="InterPro" id="IPR014729">
    <property type="entry name" value="Rossmann-like_a/b/a_fold"/>
</dbReference>
<accession>A0A844GVD5</accession>
<dbReference type="PRINTS" id="PR01438">
    <property type="entry name" value="UNVRSLSTRESS"/>
</dbReference>
<reference evidence="3 4" key="1">
    <citation type="submission" date="2019-11" db="EMBL/GenBank/DDBJ databases">
        <title>Isolation of a new High Light Tolerant Cyanobacteria.</title>
        <authorList>
            <person name="Dobson Z."/>
            <person name="Vaughn N."/>
            <person name="Vaughn M."/>
            <person name="Fromme P."/>
            <person name="Mazor Y."/>
        </authorList>
    </citation>
    <scope>NUCLEOTIDE SEQUENCE [LARGE SCALE GENOMIC DNA]</scope>
    <source>
        <strain evidence="3 4">0216</strain>
    </source>
</reference>
<feature type="domain" description="UspA" evidence="2">
    <location>
        <begin position="1"/>
        <end position="132"/>
    </location>
</feature>
<dbReference type="Gene3D" id="3.40.50.620">
    <property type="entry name" value="HUPs"/>
    <property type="match status" value="2"/>
</dbReference>
<gene>
    <name evidence="3" type="ORF">GGC33_11435</name>
</gene>
<dbReference type="InterPro" id="IPR006016">
    <property type="entry name" value="UspA"/>
</dbReference>
<sequence length="280" mass="31107">MLDKILYADSGTGHTQEMLKILLDIPAFKNSEINILHVIPPQVSADALAEKWEEGGKILSEIVKNVNIDPSKVATILKQGDPKDTVCNTAQEINADLILMGSRGLKRLESFLENSVSQYVFQLSDRPMLLVKDDIYVRKIKKVMLALDKSESSSYALEMALYLLRDYREAELYLVRVNPDMNADLELSTAEMEQNPILAPALQQAKRMGISAKCIVKGGKPAQQICKLADDNNIDLLLLGSPDRRPSIAKSLVDLDRLLGTSLSDYVRVNANCPVLLVRK</sequence>
<name>A0A844GVD5_9CHRO</name>
<feature type="domain" description="UspA" evidence="2">
    <location>
        <begin position="140"/>
        <end position="279"/>
    </location>
</feature>